<sequence length="1002" mass="110752">MSRLWTKMFLYTAIAALFTWPFQGFANASSLVDASVATASKKAATLAKWTFKDKGIRGVYPASDGTYQNSSLLQNVGGTFEYVDENTQDISYQGWESAGGPKYWLATVPTTGYSDIKLSSEQSSSGSGPSEFKVQTSTDLTTWTDVPNGLVKITSGCAKQSCKLVNKSLPSSDDKEILYIRWLVSADKAVNTDENPDGIGGGGSCRIRGVQVTGLPLPGKAPLHPTLDITHTPLNQAEKVSASDPLQIRFNKKVTLIDENAIRLTDANGLQATGLKIKVIQDDTLQIEHDPFPFSMTYSVAVGKSAIRGADGIPLVRAVSWSFTVQDSPTMPKLMNMTFNGDPKTSLSFAWYTDAMTATKLQVVEASRVLGNVFPAASAQEFTGYAEEVSTYMSAVDRSSGNKIRFYSHKATADRMTPGTTYKFRVGDGNEWSPVGSFTTDSQSAQPYHFVVGSDSQASNKAEFEPWADTFAKATHHIGNPKFLINAGDLVDNGDLEEQWQWLLGTVQEQLMNVPFVPVLGGHEVTDWDGDETTPNRNFYNHFNLPRNVVKGTHDGSVYSFEYGNALFMVFNSEFDGKLNQDGSVNWEDSEHEQFWNQVDWMRNTVAKSDAKWKFVTFHKSPYAAGDNSAQWEDERVEFYKQNLIPIFDELGIDMVFEAHDHMYMRSFQMYGDKIIDPKGLQKDADGSVIDPKGTVYLMSNALGNKFYYKNNQYMIGEDGEPEEIIGKDGKPVPYDDYFAAVDEQPEKKMFTDVSLSDQKLTMEAITAAVEDEGKPSFSKEGLGVYDRYGIKRTDVKPNPVEEASVTMQDGKAVVTWKAPLSGKEPVRGYRVYEKDDKISKYWSKYVPAVSGTERYSLTIDHLDPAISYHLVIRAVGTRDNSDKAEVSTKAASLVEPPRAPTEAAGIGTTPYRIELSWEGSNGLPPAGYHIYRDDKLVGTTKDIFYEDNGLQPGMGYVYRIKAFGTNGAESLPAGPFIVKTRPWIDGKRSVEVPPQPGEVGN</sequence>
<accession>A0ABU6PTJ0</accession>
<dbReference type="SUPFAM" id="SSF49265">
    <property type="entry name" value="Fibronectin type III"/>
    <property type="match status" value="1"/>
</dbReference>
<dbReference type="Pfam" id="PF13205">
    <property type="entry name" value="Big_5"/>
    <property type="match status" value="1"/>
</dbReference>
<organism evidence="4 5">
    <name type="scientific">Paenibacillus chibensis</name>
    <dbReference type="NCBI Taxonomy" id="59846"/>
    <lineage>
        <taxon>Bacteria</taxon>
        <taxon>Bacillati</taxon>
        <taxon>Bacillota</taxon>
        <taxon>Bacilli</taxon>
        <taxon>Bacillales</taxon>
        <taxon>Paenibacillaceae</taxon>
        <taxon>Paenibacillus</taxon>
    </lineage>
</organism>
<keyword evidence="1 2" id="KW-0732">Signal</keyword>
<dbReference type="Pfam" id="PF00149">
    <property type="entry name" value="Metallophos"/>
    <property type="match status" value="1"/>
</dbReference>
<reference evidence="4 5" key="1">
    <citation type="submission" date="2023-03" db="EMBL/GenBank/DDBJ databases">
        <title>Bacillus Genome Sequencing.</title>
        <authorList>
            <person name="Dunlap C."/>
        </authorList>
    </citation>
    <scope>NUCLEOTIDE SEQUENCE [LARGE SCALE GENOMIC DNA]</scope>
    <source>
        <strain evidence="4 5">NRS-52</strain>
    </source>
</reference>
<dbReference type="InterPro" id="IPR013783">
    <property type="entry name" value="Ig-like_fold"/>
</dbReference>
<name>A0ABU6PTJ0_9BACL</name>
<feature type="chain" id="PRO_5046119413" evidence="2">
    <location>
        <begin position="27"/>
        <end position="1002"/>
    </location>
</feature>
<evidence type="ECO:0000259" key="3">
    <source>
        <dbReference type="PROSITE" id="PS50853"/>
    </source>
</evidence>
<dbReference type="CDD" id="cd00063">
    <property type="entry name" value="FN3"/>
    <property type="match status" value="2"/>
</dbReference>
<dbReference type="Gene3D" id="2.60.40.380">
    <property type="entry name" value="Purple acid phosphatase-like, N-terminal"/>
    <property type="match status" value="1"/>
</dbReference>
<evidence type="ECO:0000256" key="1">
    <source>
        <dbReference type="ARBA" id="ARBA00022729"/>
    </source>
</evidence>
<protein>
    <submittedName>
        <fullName evidence="4">Fibronectin type III domain-containing protein</fullName>
    </submittedName>
</protein>
<keyword evidence="5" id="KW-1185">Reference proteome</keyword>
<dbReference type="Gene3D" id="2.60.40.10">
    <property type="entry name" value="Immunoglobulins"/>
    <property type="match status" value="2"/>
</dbReference>
<dbReference type="SUPFAM" id="SSF56300">
    <property type="entry name" value="Metallo-dependent phosphatases"/>
    <property type="match status" value="1"/>
</dbReference>
<dbReference type="PANTHER" id="PTHR45867">
    <property type="entry name" value="PURPLE ACID PHOSPHATASE"/>
    <property type="match status" value="1"/>
</dbReference>
<dbReference type="InterPro" id="IPR029052">
    <property type="entry name" value="Metallo-depent_PP-like"/>
</dbReference>
<dbReference type="InterPro" id="IPR008963">
    <property type="entry name" value="Purple_acid_Pase-like_N"/>
</dbReference>
<dbReference type="InterPro" id="IPR003961">
    <property type="entry name" value="FN3_dom"/>
</dbReference>
<proteinExistence type="predicted"/>
<gene>
    <name evidence="4" type="ORF">P9847_08405</name>
</gene>
<evidence type="ECO:0000313" key="5">
    <source>
        <dbReference type="Proteomes" id="UP001343257"/>
    </source>
</evidence>
<evidence type="ECO:0000256" key="2">
    <source>
        <dbReference type="SAM" id="SignalP"/>
    </source>
</evidence>
<dbReference type="RefSeq" id="WP_328276943.1">
    <property type="nucleotide sequence ID" value="NZ_JARTLD010000023.1"/>
</dbReference>
<comment type="caution">
    <text evidence="4">The sequence shown here is derived from an EMBL/GenBank/DDBJ whole genome shotgun (WGS) entry which is preliminary data.</text>
</comment>
<feature type="domain" description="Fibronectin type-III" evidence="3">
    <location>
        <begin position="797"/>
        <end position="898"/>
    </location>
</feature>
<dbReference type="EMBL" id="JARTLD010000023">
    <property type="protein sequence ID" value="MED5017330.1"/>
    <property type="molecule type" value="Genomic_DNA"/>
</dbReference>
<dbReference type="Proteomes" id="UP001343257">
    <property type="component" value="Unassembled WGS sequence"/>
</dbReference>
<dbReference type="SUPFAM" id="SSF49363">
    <property type="entry name" value="Purple acid phosphatase, N-terminal domain"/>
    <property type="match status" value="1"/>
</dbReference>
<dbReference type="InterPro" id="IPR036116">
    <property type="entry name" value="FN3_sf"/>
</dbReference>
<dbReference type="Pfam" id="PF00041">
    <property type="entry name" value="fn3"/>
    <property type="match status" value="1"/>
</dbReference>
<feature type="signal peptide" evidence="2">
    <location>
        <begin position="1"/>
        <end position="26"/>
    </location>
</feature>
<evidence type="ECO:0000313" key="4">
    <source>
        <dbReference type="EMBL" id="MED5017330.1"/>
    </source>
</evidence>
<dbReference type="SMART" id="SM00060">
    <property type="entry name" value="FN3"/>
    <property type="match status" value="2"/>
</dbReference>
<dbReference type="InterPro" id="IPR032812">
    <property type="entry name" value="SbsA_Ig"/>
</dbReference>
<dbReference type="PROSITE" id="PS50853">
    <property type="entry name" value="FN3"/>
    <property type="match status" value="1"/>
</dbReference>
<dbReference type="InterPro" id="IPR004843">
    <property type="entry name" value="Calcineurin-like_PHP"/>
</dbReference>
<dbReference type="Gene3D" id="3.60.21.10">
    <property type="match status" value="1"/>
</dbReference>
<dbReference type="PANTHER" id="PTHR45867:SF3">
    <property type="entry name" value="ACID PHOSPHATASE TYPE 7"/>
    <property type="match status" value="1"/>
</dbReference>
<dbReference type="Pfam" id="PF16656">
    <property type="entry name" value="Pur_ac_phosph_N"/>
    <property type="match status" value="1"/>
</dbReference>
<dbReference type="InterPro" id="IPR015914">
    <property type="entry name" value="PAPs_N"/>
</dbReference>